<evidence type="ECO:0000256" key="6">
    <source>
        <dbReference type="HAMAP-Rule" id="MF_01848"/>
    </source>
</evidence>
<keyword evidence="9" id="KW-1185">Reference proteome</keyword>
<comment type="function">
    <text evidence="6">Specifically methylates the adenine in position 1618 of 23S rRNA.</text>
</comment>
<dbReference type="OrthoDB" id="1115728at2"/>
<keyword evidence="3 6" id="KW-0489">Methyltransferase</keyword>
<dbReference type="GO" id="GO:0052907">
    <property type="term" value="F:23S rRNA (adenine(1618)-N(6))-methyltransferase activity"/>
    <property type="evidence" value="ECO:0007669"/>
    <property type="project" value="UniProtKB-EC"/>
</dbReference>
<evidence type="ECO:0000256" key="4">
    <source>
        <dbReference type="ARBA" id="ARBA00022679"/>
    </source>
</evidence>
<dbReference type="SUPFAM" id="SSF53335">
    <property type="entry name" value="S-adenosyl-L-methionine-dependent methyltransferases"/>
    <property type="match status" value="1"/>
</dbReference>
<dbReference type="InterPro" id="IPR016909">
    <property type="entry name" value="rRNA_lsu_MeTfrase_F"/>
</dbReference>
<keyword evidence="2 6" id="KW-0698">rRNA processing</keyword>
<dbReference type="NCBIfam" id="NF008725">
    <property type="entry name" value="PRK11727.1"/>
    <property type="match status" value="1"/>
</dbReference>
<evidence type="ECO:0000256" key="5">
    <source>
        <dbReference type="ARBA" id="ARBA00022691"/>
    </source>
</evidence>
<dbReference type="GO" id="GO:0070475">
    <property type="term" value="P:rRNA base methylation"/>
    <property type="evidence" value="ECO:0007669"/>
    <property type="project" value="TreeGrafter"/>
</dbReference>
<name>A0A0R0BTE4_9GAMM</name>
<comment type="subcellular location">
    <subcellularLocation>
        <location evidence="6">Cytoplasm</location>
    </subcellularLocation>
</comment>
<dbReference type="Pfam" id="PF05971">
    <property type="entry name" value="Methyltransf_10"/>
    <property type="match status" value="1"/>
</dbReference>
<dbReference type="Proteomes" id="UP000051254">
    <property type="component" value="Unassembled WGS sequence"/>
</dbReference>
<evidence type="ECO:0000256" key="2">
    <source>
        <dbReference type="ARBA" id="ARBA00022552"/>
    </source>
</evidence>
<dbReference type="InterPro" id="IPR029063">
    <property type="entry name" value="SAM-dependent_MTases_sf"/>
</dbReference>
<keyword evidence="1 6" id="KW-0963">Cytoplasm</keyword>
<evidence type="ECO:0000313" key="9">
    <source>
        <dbReference type="Proteomes" id="UP000051254"/>
    </source>
</evidence>
<evidence type="ECO:0000313" key="8">
    <source>
        <dbReference type="EMBL" id="KRG57482.1"/>
    </source>
</evidence>
<comment type="caution">
    <text evidence="8">The sequence shown here is derived from an EMBL/GenBank/DDBJ whole genome shotgun (WGS) entry which is preliminary data.</text>
</comment>
<evidence type="ECO:0000256" key="7">
    <source>
        <dbReference type="SAM" id="MobiDB-lite"/>
    </source>
</evidence>
<protein>
    <recommendedName>
        <fullName evidence="6">Ribosomal RNA large subunit methyltransferase F</fullName>
        <ecNumber evidence="6">2.1.1.181</ecNumber>
    </recommendedName>
    <alternativeName>
        <fullName evidence="6">23S rRNA mA1618 methyltransferase</fullName>
    </alternativeName>
    <alternativeName>
        <fullName evidence="6">rRNA adenine N-6-methyltransferase</fullName>
    </alternativeName>
</protein>
<gene>
    <name evidence="6" type="primary">rlmF</name>
    <name evidence="8" type="ORF">ABB25_09715</name>
</gene>
<reference evidence="8 9" key="1">
    <citation type="submission" date="2015-05" db="EMBL/GenBank/DDBJ databases">
        <title>Genome sequencing and analysis of members of genus Stenotrophomonas.</title>
        <authorList>
            <person name="Patil P.P."/>
            <person name="Midha S."/>
            <person name="Patil P.B."/>
        </authorList>
    </citation>
    <scope>NUCLEOTIDE SEQUENCE [LARGE SCALE GENOMIC DNA]</scope>
    <source>
        <strain evidence="8 9">DSM 17805</strain>
    </source>
</reference>
<keyword evidence="4 6" id="KW-0808">Transferase</keyword>
<dbReference type="EC" id="2.1.1.181" evidence="6"/>
<dbReference type="PATRIC" id="fig|266128.3.peg.809"/>
<dbReference type="PANTHER" id="PTHR13393:SF0">
    <property type="entry name" value="RNA N6-ADENOSINE-METHYLTRANSFERASE METTL16"/>
    <property type="match status" value="1"/>
</dbReference>
<feature type="region of interest" description="Disordered" evidence="7">
    <location>
        <begin position="1"/>
        <end position="21"/>
    </location>
</feature>
<comment type="similarity">
    <text evidence="6">Belongs to the methyltransferase superfamily. METTL16/RlmF family.</text>
</comment>
<dbReference type="PIRSF" id="PIRSF029038">
    <property type="entry name" value="Mtase_YbiN_prd"/>
    <property type="match status" value="1"/>
</dbReference>
<keyword evidence="5 6" id="KW-0949">S-adenosyl-L-methionine</keyword>
<dbReference type="HAMAP" id="MF_01848">
    <property type="entry name" value="23SrRNA_methyltr_F"/>
    <property type="match status" value="1"/>
</dbReference>
<dbReference type="CDD" id="cd02440">
    <property type="entry name" value="AdoMet_MTases"/>
    <property type="match status" value="1"/>
</dbReference>
<dbReference type="STRING" id="266128.ABB25_09715"/>
<dbReference type="AlphaFoldDB" id="A0A0R0BTE4"/>
<dbReference type="EMBL" id="LDJH01000015">
    <property type="protein sequence ID" value="KRG57482.1"/>
    <property type="molecule type" value="Genomic_DNA"/>
</dbReference>
<proteinExistence type="inferred from homology"/>
<sequence length="324" mass="35149">MPRRRADASVPAASPLHPRNHHHGRYDLAVLCQANPALRAHLLHTLGGAQSIDFSAPAAVRELNRALLRQYYGIAHWDIPDGYLCPPVPGRVDYLHGLADLLAADNGGVLPRGPQWRVLDIGVGANVIYPLLGHAEYGWSFVGSDIAAASLQHARANVQGNRLEAVIDLRLQANRGQLFKGVIGAGERFALSLCNPPFHASAEEAARGSVRKLRNLAAGRPVPGSRQAPALNFGGQANELWCTGGEASFLRRMVNESVDVADQVLWFSSLVAKSEHLPGLHRQLGKAGAREVREVAMAQGSKRSRFVAWSFQPAAQRQRWLQPG</sequence>
<evidence type="ECO:0000256" key="3">
    <source>
        <dbReference type="ARBA" id="ARBA00022603"/>
    </source>
</evidence>
<evidence type="ECO:0000256" key="1">
    <source>
        <dbReference type="ARBA" id="ARBA00022490"/>
    </source>
</evidence>
<dbReference type="Gene3D" id="3.40.50.150">
    <property type="entry name" value="Vaccinia Virus protein VP39"/>
    <property type="match status" value="1"/>
</dbReference>
<organism evidence="8 9">
    <name type="scientific">Stenotrophomonas koreensis</name>
    <dbReference type="NCBI Taxonomy" id="266128"/>
    <lineage>
        <taxon>Bacteria</taxon>
        <taxon>Pseudomonadati</taxon>
        <taxon>Pseudomonadota</taxon>
        <taxon>Gammaproteobacteria</taxon>
        <taxon>Lysobacterales</taxon>
        <taxon>Lysobacteraceae</taxon>
        <taxon>Stenotrophomonas</taxon>
    </lineage>
</organism>
<dbReference type="GO" id="GO:0005737">
    <property type="term" value="C:cytoplasm"/>
    <property type="evidence" value="ECO:0007669"/>
    <property type="project" value="UniProtKB-SubCell"/>
</dbReference>
<comment type="catalytic activity">
    <reaction evidence="6">
        <text>adenosine(1618) in 23S rRNA + S-adenosyl-L-methionine = N(6)-methyladenosine(1618) in 23S rRNA + S-adenosyl-L-homocysteine + H(+)</text>
        <dbReference type="Rhea" id="RHEA:16497"/>
        <dbReference type="Rhea" id="RHEA-COMP:10229"/>
        <dbReference type="Rhea" id="RHEA-COMP:10231"/>
        <dbReference type="ChEBI" id="CHEBI:15378"/>
        <dbReference type="ChEBI" id="CHEBI:57856"/>
        <dbReference type="ChEBI" id="CHEBI:59789"/>
        <dbReference type="ChEBI" id="CHEBI:74411"/>
        <dbReference type="ChEBI" id="CHEBI:74449"/>
        <dbReference type="EC" id="2.1.1.181"/>
    </reaction>
</comment>
<dbReference type="InterPro" id="IPR010286">
    <property type="entry name" value="METTL16/RlmF"/>
</dbReference>
<accession>A0A0R0BTE4</accession>
<dbReference type="PANTHER" id="PTHR13393">
    <property type="entry name" value="SAM-DEPENDENT METHYLTRANSFERASE"/>
    <property type="match status" value="1"/>
</dbReference>